<organism evidence="1 2">
    <name type="scientific">Acropora cervicornis</name>
    <name type="common">Staghorn coral</name>
    <dbReference type="NCBI Taxonomy" id="6130"/>
    <lineage>
        <taxon>Eukaryota</taxon>
        <taxon>Metazoa</taxon>
        <taxon>Cnidaria</taxon>
        <taxon>Anthozoa</taxon>
        <taxon>Hexacorallia</taxon>
        <taxon>Scleractinia</taxon>
        <taxon>Astrocoeniina</taxon>
        <taxon>Acroporidae</taxon>
        <taxon>Acropora</taxon>
    </lineage>
</organism>
<dbReference type="EMBL" id="JARQWQ010000011">
    <property type="protein sequence ID" value="KAK2568864.1"/>
    <property type="molecule type" value="Genomic_DNA"/>
</dbReference>
<dbReference type="Proteomes" id="UP001249851">
    <property type="component" value="Unassembled WGS sequence"/>
</dbReference>
<name>A0AAD9VC34_ACRCE</name>
<reference evidence="1" key="2">
    <citation type="journal article" date="2023" name="Science">
        <title>Genomic signatures of disease resistance in endangered staghorn corals.</title>
        <authorList>
            <person name="Vollmer S.V."/>
            <person name="Selwyn J.D."/>
            <person name="Despard B.A."/>
            <person name="Roesel C.L."/>
        </authorList>
    </citation>
    <scope>NUCLEOTIDE SEQUENCE</scope>
    <source>
        <strain evidence="1">K2</strain>
    </source>
</reference>
<evidence type="ECO:0000313" key="2">
    <source>
        <dbReference type="Proteomes" id="UP001249851"/>
    </source>
</evidence>
<evidence type="ECO:0000313" key="1">
    <source>
        <dbReference type="EMBL" id="KAK2568864.1"/>
    </source>
</evidence>
<proteinExistence type="predicted"/>
<reference evidence="1" key="1">
    <citation type="journal article" date="2023" name="G3 (Bethesda)">
        <title>Whole genome assembly and annotation of the endangered Caribbean coral Acropora cervicornis.</title>
        <authorList>
            <person name="Selwyn J.D."/>
            <person name="Vollmer S.V."/>
        </authorList>
    </citation>
    <scope>NUCLEOTIDE SEQUENCE</scope>
    <source>
        <strain evidence="1">K2</strain>
    </source>
</reference>
<protein>
    <submittedName>
        <fullName evidence="1">Uncharacterized protein</fullName>
    </submittedName>
</protein>
<dbReference type="AlphaFoldDB" id="A0AAD9VC34"/>
<sequence>MSDEESAETPVVIASQASQFIPSSQTTMNRPPLPQVKPPPPVNLADCLAKKWKLWKQAWFNFAVGSKILTQDDSYQKLSFFAQKAKAP</sequence>
<keyword evidence="2" id="KW-1185">Reference proteome</keyword>
<gene>
    <name evidence="1" type="ORF">P5673_006914</name>
</gene>
<comment type="caution">
    <text evidence="1">The sequence shown here is derived from an EMBL/GenBank/DDBJ whole genome shotgun (WGS) entry which is preliminary data.</text>
</comment>
<accession>A0AAD9VC34</accession>